<accession>A0A3M6TBS3</accession>
<feature type="non-terminal residue" evidence="2">
    <location>
        <position position="164"/>
    </location>
</feature>
<organism evidence="2 3">
    <name type="scientific">Pocillopora damicornis</name>
    <name type="common">Cauliflower coral</name>
    <name type="synonym">Millepora damicornis</name>
    <dbReference type="NCBI Taxonomy" id="46731"/>
    <lineage>
        <taxon>Eukaryota</taxon>
        <taxon>Metazoa</taxon>
        <taxon>Cnidaria</taxon>
        <taxon>Anthozoa</taxon>
        <taxon>Hexacorallia</taxon>
        <taxon>Scleractinia</taxon>
        <taxon>Astrocoeniina</taxon>
        <taxon>Pocilloporidae</taxon>
        <taxon>Pocillopora</taxon>
    </lineage>
</organism>
<evidence type="ECO:0000313" key="3">
    <source>
        <dbReference type="Proteomes" id="UP000275408"/>
    </source>
</evidence>
<reference evidence="2 3" key="1">
    <citation type="journal article" date="2018" name="Sci. Rep.">
        <title>Comparative analysis of the Pocillopora damicornis genome highlights role of immune system in coral evolution.</title>
        <authorList>
            <person name="Cunning R."/>
            <person name="Bay R.A."/>
            <person name="Gillette P."/>
            <person name="Baker A.C."/>
            <person name="Traylor-Knowles N."/>
        </authorList>
    </citation>
    <scope>NUCLEOTIDE SEQUENCE [LARGE SCALE GENOMIC DNA]</scope>
    <source>
        <strain evidence="2">RSMAS</strain>
        <tissue evidence="2">Whole animal</tissue>
    </source>
</reference>
<name>A0A3M6TBS3_POCDA</name>
<comment type="caution">
    <text evidence="2">The sequence shown here is derived from an EMBL/GenBank/DDBJ whole genome shotgun (WGS) entry which is preliminary data.</text>
</comment>
<dbReference type="Proteomes" id="UP000275408">
    <property type="component" value="Unassembled WGS sequence"/>
</dbReference>
<gene>
    <name evidence="2" type="ORF">pdam_00013970</name>
</gene>
<feature type="region of interest" description="Disordered" evidence="1">
    <location>
        <begin position="72"/>
        <end position="145"/>
    </location>
</feature>
<dbReference type="OrthoDB" id="5972115at2759"/>
<keyword evidence="3" id="KW-1185">Reference proteome</keyword>
<evidence type="ECO:0000313" key="2">
    <source>
        <dbReference type="EMBL" id="RMX38832.1"/>
    </source>
</evidence>
<dbReference type="EMBL" id="RCHS01003938">
    <property type="protein sequence ID" value="RMX38832.1"/>
    <property type="molecule type" value="Genomic_DNA"/>
</dbReference>
<dbReference type="AlphaFoldDB" id="A0A3M6TBS3"/>
<protein>
    <submittedName>
        <fullName evidence="2">Uncharacterized protein</fullName>
    </submittedName>
</protein>
<proteinExistence type="predicted"/>
<sequence length="164" mass="18465">MFSSQCPRACHVIISFSFSSSTKLLKVPIILTENDIPGASLNGRNPSSLKNEELKVQEYITSGRDKMVVDPDKDKIYTRRKTRLSNLPAERSPETPAPKYPSDGWGKSLERMPPFSRAEMNQHIESSGKKVGNADNHSIPTNLRKAKTFLKDEYLKDIEANNDQ</sequence>
<evidence type="ECO:0000256" key="1">
    <source>
        <dbReference type="SAM" id="MobiDB-lite"/>
    </source>
</evidence>